<evidence type="ECO:0000313" key="1">
    <source>
        <dbReference type="EMBL" id="MEQ2230816.1"/>
    </source>
</evidence>
<protein>
    <submittedName>
        <fullName evidence="1">Uncharacterized protein</fullName>
    </submittedName>
</protein>
<dbReference type="EMBL" id="JAHRIQ010028752">
    <property type="protein sequence ID" value="MEQ2230816.1"/>
    <property type="molecule type" value="Genomic_DNA"/>
</dbReference>
<name>A0ABV0TED8_9TELE</name>
<gene>
    <name evidence="1" type="ORF">ILYODFUR_033185</name>
</gene>
<keyword evidence="2" id="KW-1185">Reference proteome</keyword>
<dbReference type="Proteomes" id="UP001482620">
    <property type="component" value="Unassembled WGS sequence"/>
</dbReference>
<proteinExistence type="predicted"/>
<accession>A0ABV0TED8</accession>
<reference evidence="1 2" key="1">
    <citation type="submission" date="2021-06" db="EMBL/GenBank/DDBJ databases">
        <authorList>
            <person name="Palmer J.M."/>
        </authorList>
    </citation>
    <scope>NUCLEOTIDE SEQUENCE [LARGE SCALE GENOMIC DNA]</scope>
    <source>
        <strain evidence="2">if_2019</strain>
        <tissue evidence="1">Muscle</tissue>
    </source>
</reference>
<organism evidence="1 2">
    <name type="scientific">Ilyodon furcidens</name>
    <name type="common">goldbreast splitfin</name>
    <dbReference type="NCBI Taxonomy" id="33524"/>
    <lineage>
        <taxon>Eukaryota</taxon>
        <taxon>Metazoa</taxon>
        <taxon>Chordata</taxon>
        <taxon>Craniata</taxon>
        <taxon>Vertebrata</taxon>
        <taxon>Euteleostomi</taxon>
        <taxon>Actinopterygii</taxon>
        <taxon>Neopterygii</taxon>
        <taxon>Teleostei</taxon>
        <taxon>Neoteleostei</taxon>
        <taxon>Acanthomorphata</taxon>
        <taxon>Ovalentaria</taxon>
        <taxon>Atherinomorphae</taxon>
        <taxon>Cyprinodontiformes</taxon>
        <taxon>Goodeidae</taxon>
        <taxon>Ilyodon</taxon>
    </lineage>
</organism>
<evidence type="ECO:0000313" key="2">
    <source>
        <dbReference type="Proteomes" id="UP001482620"/>
    </source>
</evidence>
<sequence>MQRLRTGAKVCNQQDNNLNIQPEFPGNGLDHMSQTQARGPNLAHNVIIFGLRDNSKCLLERACQQTTHAQLMLQLPEYSAGALACQSGPTSPPPFLTFISKLHATISHFRPPLFNIYHAWPATLSKSPRSIVSIEFDTPGLD</sequence>
<comment type="caution">
    <text evidence="1">The sequence shown here is derived from an EMBL/GenBank/DDBJ whole genome shotgun (WGS) entry which is preliminary data.</text>
</comment>